<dbReference type="PANTHER" id="PTHR33474:SF34">
    <property type="match status" value="1"/>
</dbReference>
<dbReference type="EMBL" id="CAJGYO010000009">
    <property type="protein sequence ID" value="CAD6253276.1"/>
    <property type="molecule type" value="Genomic_DNA"/>
</dbReference>
<organism evidence="3 4">
    <name type="scientific">Miscanthus lutarioriparius</name>
    <dbReference type="NCBI Taxonomy" id="422564"/>
    <lineage>
        <taxon>Eukaryota</taxon>
        <taxon>Viridiplantae</taxon>
        <taxon>Streptophyta</taxon>
        <taxon>Embryophyta</taxon>
        <taxon>Tracheophyta</taxon>
        <taxon>Spermatophyta</taxon>
        <taxon>Magnoliopsida</taxon>
        <taxon>Liliopsida</taxon>
        <taxon>Poales</taxon>
        <taxon>Poaceae</taxon>
        <taxon>PACMAD clade</taxon>
        <taxon>Panicoideae</taxon>
        <taxon>Andropogonodae</taxon>
        <taxon>Andropogoneae</taxon>
        <taxon>Saccharinae</taxon>
        <taxon>Miscanthus</taxon>
    </lineage>
</organism>
<dbReference type="AlphaFoldDB" id="A0A811QAX4"/>
<evidence type="ECO:0000313" key="4">
    <source>
        <dbReference type="Proteomes" id="UP000604825"/>
    </source>
</evidence>
<sequence>MARLRLAVVVVALALCCCCLIHAPTGASATAADASFPPGMHGLELVQQDTRVVVAPPSSSCGADDQAVIAGEAKAAGGRMDLELEDYPGSGANDRHSPWAQQRRN</sequence>
<comment type="caution">
    <text evidence="3">The sequence shown here is derived from an EMBL/GenBank/DDBJ whole genome shotgun (WGS) entry which is preliminary data.</text>
</comment>
<gene>
    <name evidence="3" type="ORF">NCGR_LOCUS36907</name>
</gene>
<name>A0A811QAX4_9POAL</name>
<dbReference type="Proteomes" id="UP000604825">
    <property type="component" value="Unassembled WGS sequence"/>
</dbReference>
<dbReference type="PANTHER" id="PTHR33474">
    <property type="entry name" value="TRANSMEMBRANE PROTEIN"/>
    <property type="match status" value="1"/>
</dbReference>
<feature type="region of interest" description="Disordered" evidence="1">
    <location>
        <begin position="80"/>
        <end position="105"/>
    </location>
</feature>
<protein>
    <submittedName>
        <fullName evidence="3">Uncharacterized protein</fullName>
    </submittedName>
</protein>
<reference evidence="3" key="1">
    <citation type="submission" date="2020-10" db="EMBL/GenBank/DDBJ databases">
        <authorList>
            <person name="Han B."/>
            <person name="Lu T."/>
            <person name="Zhao Q."/>
            <person name="Huang X."/>
            <person name="Zhao Y."/>
        </authorList>
    </citation>
    <scope>NUCLEOTIDE SEQUENCE</scope>
</reference>
<accession>A0A811QAX4</accession>
<feature type="chain" id="PRO_5032984990" evidence="2">
    <location>
        <begin position="30"/>
        <end position="105"/>
    </location>
</feature>
<proteinExistence type="predicted"/>
<keyword evidence="4" id="KW-1185">Reference proteome</keyword>
<evidence type="ECO:0000256" key="2">
    <source>
        <dbReference type="SAM" id="SignalP"/>
    </source>
</evidence>
<evidence type="ECO:0000313" key="3">
    <source>
        <dbReference type="EMBL" id="CAD6253276.1"/>
    </source>
</evidence>
<evidence type="ECO:0000256" key="1">
    <source>
        <dbReference type="SAM" id="MobiDB-lite"/>
    </source>
</evidence>
<feature type="signal peptide" evidence="2">
    <location>
        <begin position="1"/>
        <end position="29"/>
    </location>
</feature>
<dbReference type="OrthoDB" id="666610at2759"/>
<keyword evidence="2" id="KW-0732">Signal</keyword>